<dbReference type="GO" id="GO:0003677">
    <property type="term" value="F:DNA binding"/>
    <property type="evidence" value="ECO:0007669"/>
    <property type="project" value="UniProtKB-KW"/>
</dbReference>
<gene>
    <name evidence="1" type="ORF">MNBD_GAMMA23-752</name>
</gene>
<dbReference type="Pfam" id="PF18918">
    <property type="entry name" value="DUF5669"/>
    <property type="match status" value="1"/>
</dbReference>
<dbReference type="InterPro" id="IPR013468">
    <property type="entry name" value="CHP02647"/>
</dbReference>
<proteinExistence type="predicted"/>
<sequence>MPYTADNIAELDVLMLYDLSTTQEGIKIHKTAEPTKISAAQRLFEKGFISQVDGGYLTSLGRTAAEHTQFLHTMLNAG</sequence>
<name>A0A3B1A265_9ZZZZ</name>
<protein>
    <submittedName>
        <fullName evidence="1">DNA-binding protein inhibitor Id-2-related protein</fullName>
    </submittedName>
</protein>
<dbReference type="AlphaFoldDB" id="A0A3B1A265"/>
<evidence type="ECO:0000313" key="1">
    <source>
        <dbReference type="EMBL" id="VAW93832.1"/>
    </source>
</evidence>
<reference evidence="1" key="1">
    <citation type="submission" date="2018-06" db="EMBL/GenBank/DDBJ databases">
        <authorList>
            <person name="Zhirakovskaya E."/>
        </authorList>
    </citation>
    <scope>NUCLEOTIDE SEQUENCE</scope>
</reference>
<organism evidence="1">
    <name type="scientific">hydrothermal vent metagenome</name>
    <dbReference type="NCBI Taxonomy" id="652676"/>
    <lineage>
        <taxon>unclassified sequences</taxon>
        <taxon>metagenomes</taxon>
        <taxon>ecological metagenomes</taxon>
    </lineage>
</organism>
<dbReference type="EMBL" id="UOFT01000034">
    <property type="protein sequence ID" value="VAW93832.1"/>
    <property type="molecule type" value="Genomic_DNA"/>
</dbReference>
<keyword evidence="1" id="KW-0238">DNA-binding</keyword>
<accession>A0A3B1A265</accession>
<dbReference type="NCBIfam" id="TIGR02647">
    <property type="entry name" value="DNA"/>
    <property type="match status" value="1"/>
</dbReference>